<proteinExistence type="predicted"/>
<comment type="caution">
    <text evidence="3">The sequence shown here is derived from an EMBL/GenBank/DDBJ whole genome shotgun (WGS) entry which is preliminary data.</text>
</comment>
<feature type="domain" description="Mce/MlaD" evidence="1">
    <location>
        <begin position="35"/>
        <end position="112"/>
    </location>
</feature>
<name>A0ABT1HF53_9NOCA</name>
<sequence length="388" mass="40687">MTRYRLKLYALALITAIVAVVTVAALSFNGTFTSTIPVTVVATRAGLLTDPGAKVKFRGLDVGRVRTITATGDTARIVIAVDSDAAAHIPANASIAITSSTVFGAKYINFDEPRVPESRPIAPDTVLNTDDVTVETNTTFERLTSVLRQIEPDKLNTITGALSQALGNGRGASLGTAITELEKVVGTVNSATPQLRQDITAGTETIEAFADAAPDIMSVLTNLPTTAKTITDKRSTIDLVLTNVLGFADTGTDVLKTNSSALATTLETLSPTTDLLRVYAPELKCLVTGLDESNKLAGPAFAGTHPGATLSVGFVAGSSLYGQQNLPKVNATGGPRCFGLPLIDPTKNAPYLVTDTGVNPYKNEPKSLQFKPEDLFTSLLGQPRGQTP</sequence>
<accession>A0ABT1HF53</accession>
<dbReference type="InterPro" id="IPR024516">
    <property type="entry name" value="Mce_C"/>
</dbReference>
<keyword evidence="4" id="KW-1185">Reference proteome</keyword>
<organism evidence="3 4">
    <name type="scientific">Williamsia maris</name>
    <dbReference type="NCBI Taxonomy" id="72806"/>
    <lineage>
        <taxon>Bacteria</taxon>
        <taxon>Bacillati</taxon>
        <taxon>Actinomycetota</taxon>
        <taxon>Actinomycetes</taxon>
        <taxon>Mycobacteriales</taxon>
        <taxon>Nocardiaceae</taxon>
        <taxon>Williamsia</taxon>
    </lineage>
</organism>
<evidence type="ECO:0000259" key="2">
    <source>
        <dbReference type="Pfam" id="PF11887"/>
    </source>
</evidence>
<reference evidence="3 4" key="1">
    <citation type="submission" date="2022-06" db="EMBL/GenBank/DDBJ databases">
        <title>Genomic Encyclopedia of Archaeal and Bacterial Type Strains, Phase II (KMG-II): from individual species to whole genera.</title>
        <authorList>
            <person name="Goeker M."/>
        </authorList>
    </citation>
    <scope>NUCLEOTIDE SEQUENCE [LARGE SCALE GENOMIC DNA]</scope>
    <source>
        <strain evidence="3 4">DSM 44693</strain>
    </source>
</reference>
<dbReference type="InterPro" id="IPR005693">
    <property type="entry name" value="Mce"/>
</dbReference>
<dbReference type="InterPro" id="IPR003399">
    <property type="entry name" value="Mce/MlaD"/>
</dbReference>
<dbReference type="PANTHER" id="PTHR33371:SF19">
    <property type="entry name" value="MCE-FAMILY PROTEIN MCE4A"/>
    <property type="match status" value="1"/>
</dbReference>
<evidence type="ECO:0000313" key="3">
    <source>
        <dbReference type="EMBL" id="MCP2175516.1"/>
    </source>
</evidence>
<feature type="domain" description="Mammalian cell entry C-terminal" evidence="2">
    <location>
        <begin position="118"/>
        <end position="335"/>
    </location>
</feature>
<dbReference type="Proteomes" id="UP001206895">
    <property type="component" value="Unassembled WGS sequence"/>
</dbReference>
<gene>
    <name evidence="3" type="ORF">LX13_001323</name>
</gene>
<protein>
    <submittedName>
        <fullName evidence="3">Phospholipid/cholesterol/gamma-HCH transport system substrate-binding protein</fullName>
    </submittedName>
</protein>
<dbReference type="EMBL" id="JAMTCJ010000001">
    <property type="protein sequence ID" value="MCP2175516.1"/>
    <property type="molecule type" value="Genomic_DNA"/>
</dbReference>
<evidence type="ECO:0000259" key="1">
    <source>
        <dbReference type="Pfam" id="PF02470"/>
    </source>
</evidence>
<dbReference type="InterPro" id="IPR052336">
    <property type="entry name" value="MlaD_Phospholipid_Transporter"/>
</dbReference>
<evidence type="ECO:0000313" key="4">
    <source>
        <dbReference type="Proteomes" id="UP001206895"/>
    </source>
</evidence>
<dbReference type="Pfam" id="PF02470">
    <property type="entry name" value="MlaD"/>
    <property type="match status" value="1"/>
</dbReference>
<dbReference type="PANTHER" id="PTHR33371">
    <property type="entry name" value="INTERMEMBRANE PHOSPHOLIPID TRANSPORT SYSTEM BINDING PROTEIN MLAD-RELATED"/>
    <property type="match status" value="1"/>
</dbReference>
<dbReference type="Pfam" id="PF11887">
    <property type="entry name" value="Mce4_CUP1"/>
    <property type="match status" value="1"/>
</dbReference>
<dbReference type="NCBIfam" id="TIGR00996">
    <property type="entry name" value="Mtu_fam_mce"/>
    <property type="match status" value="1"/>
</dbReference>